<gene>
    <name evidence="3" type="ORF">RZS28_17445</name>
</gene>
<dbReference type="RefSeq" id="WP_407338994.1">
    <property type="nucleotide sequence ID" value="NZ_CP136862.1"/>
</dbReference>
<dbReference type="Pfam" id="PF08327">
    <property type="entry name" value="AHSA1"/>
    <property type="match status" value="1"/>
</dbReference>
<sequence length="154" mass="17094">MTEAAELPSIVVEGMLVPPAETIWRALTEPDLIARWFMPNSFAAEVGHKYVFRSAPMGDWDGVSGGEVLDADPFWRLRYTWRGGSQTLQGFGHYIDTVLTWTLSPLPNGTHVRLEHSGFTEDSAAVYAIMNSENGWNAVVNRLAKVVVELDEAD</sequence>
<evidence type="ECO:0000313" key="3">
    <source>
        <dbReference type="EMBL" id="WOJ89547.1"/>
    </source>
</evidence>
<dbReference type="InterPro" id="IPR013538">
    <property type="entry name" value="ASHA1/2-like_C"/>
</dbReference>
<keyword evidence="4" id="KW-1185">Reference proteome</keyword>
<name>A0ABZ0HQI1_9HYPH</name>
<evidence type="ECO:0000259" key="2">
    <source>
        <dbReference type="Pfam" id="PF08327"/>
    </source>
</evidence>
<accession>A0ABZ0HQI1</accession>
<evidence type="ECO:0000256" key="1">
    <source>
        <dbReference type="ARBA" id="ARBA00006817"/>
    </source>
</evidence>
<dbReference type="SUPFAM" id="SSF55961">
    <property type="entry name" value="Bet v1-like"/>
    <property type="match status" value="1"/>
</dbReference>
<dbReference type="InterPro" id="IPR023393">
    <property type="entry name" value="START-like_dom_sf"/>
</dbReference>
<reference evidence="3 4" key="1">
    <citation type="submission" date="2023-10" db="EMBL/GenBank/DDBJ databases">
        <title>Novel methanotroph of the genus Methylocapsa from a subarctic wetland.</title>
        <authorList>
            <person name="Belova S.E."/>
            <person name="Oshkin I.Y."/>
            <person name="Miroshnikov K."/>
            <person name="Dedysh S.N."/>
        </authorList>
    </citation>
    <scope>NUCLEOTIDE SEQUENCE [LARGE SCALE GENOMIC DNA]</scope>
    <source>
        <strain evidence="3 4">RX1</strain>
    </source>
</reference>
<feature type="domain" description="Activator of Hsp90 ATPase homologue 1/2-like C-terminal" evidence="2">
    <location>
        <begin position="19"/>
        <end position="147"/>
    </location>
</feature>
<organism evidence="3 4">
    <name type="scientific">Methylocapsa polymorpha</name>
    <dbReference type="NCBI Taxonomy" id="3080828"/>
    <lineage>
        <taxon>Bacteria</taxon>
        <taxon>Pseudomonadati</taxon>
        <taxon>Pseudomonadota</taxon>
        <taxon>Alphaproteobacteria</taxon>
        <taxon>Hyphomicrobiales</taxon>
        <taxon>Beijerinckiaceae</taxon>
        <taxon>Methylocapsa</taxon>
    </lineage>
</organism>
<comment type="similarity">
    <text evidence="1">Belongs to the AHA1 family.</text>
</comment>
<dbReference type="EMBL" id="CP136862">
    <property type="protein sequence ID" value="WOJ89547.1"/>
    <property type="molecule type" value="Genomic_DNA"/>
</dbReference>
<dbReference type="Proteomes" id="UP001626536">
    <property type="component" value="Chromosome"/>
</dbReference>
<evidence type="ECO:0000313" key="4">
    <source>
        <dbReference type="Proteomes" id="UP001626536"/>
    </source>
</evidence>
<protein>
    <submittedName>
        <fullName evidence="3">SRPBCC domain-containing protein</fullName>
    </submittedName>
</protein>
<dbReference type="CDD" id="cd07814">
    <property type="entry name" value="SRPBCC_CalC_Aha1-like"/>
    <property type="match status" value="1"/>
</dbReference>
<dbReference type="Gene3D" id="3.30.530.20">
    <property type="match status" value="1"/>
</dbReference>
<proteinExistence type="inferred from homology"/>